<dbReference type="PIR" id="F69107">
    <property type="entry name" value="F69107"/>
</dbReference>
<evidence type="ECO:0000313" key="1">
    <source>
        <dbReference type="EMBL" id="AAB86266.1"/>
    </source>
</evidence>
<dbReference type="KEGG" id="mth:MTH_1800"/>
<sequence>MSHTHITPLLWLSTSGIFVLLKAQKNISFQRCEKIKHLPVFSLLTTPLKISGSYPPYYHMQGLFLSLYEGQLQFSACYHLTVFSAKITEYVPQINREPCF</sequence>
<reference evidence="1 2" key="1">
    <citation type="journal article" date="1997" name="J. Bacteriol.">
        <title>Complete genome sequence of Methanobacterium thermoautotrophicum deltaH: functional analysis and comparative genomics.</title>
        <authorList>
            <person name="Smith D.R."/>
            <person name="Doucette-Stamm L.A."/>
            <person name="Deloughery C."/>
            <person name="Lee H.-M."/>
            <person name="Dubois J."/>
            <person name="Aldredge T."/>
            <person name="Bashirzadeh R."/>
            <person name="Blakely D."/>
            <person name="Cook R."/>
            <person name="Gilbert K."/>
            <person name="Harrison D."/>
            <person name="Hoang L."/>
            <person name="Keagle P."/>
            <person name="Lumm W."/>
            <person name="Pothier B."/>
            <person name="Qiu D."/>
            <person name="Spadafora R."/>
            <person name="Vicare R."/>
            <person name="Wang Y."/>
            <person name="Wierzbowski J."/>
            <person name="Gibson R."/>
            <person name="Jiwani N."/>
            <person name="Caruso A."/>
            <person name="Bush D."/>
            <person name="Safer H."/>
            <person name="Patwell D."/>
            <person name="Prabhakar S."/>
            <person name="McDougall S."/>
            <person name="Shimer G."/>
            <person name="Goyal A."/>
            <person name="Pietrovski S."/>
            <person name="Church G.M."/>
            <person name="Daniels C.J."/>
            <person name="Mao J.-i."/>
            <person name="Rice P."/>
            <person name="Nolling J."/>
            <person name="Reeve J.N."/>
        </authorList>
    </citation>
    <scope>NUCLEOTIDE SEQUENCE [LARGE SCALE GENOMIC DNA]</scope>
    <source>
        <strain evidence="2">ATCC 29096 / DSM 1053 / JCM 10044 / NBRC 100330 / Delta H</strain>
    </source>
</reference>
<dbReference type="HOGENOM" id="CLU_2299397_0_0_2"/>
<keyword evidence="2" id="KW-1185">Reference proteome</keyword>
<evidence type="ECO:0000313" key="2">
    <source>
        <dbReference type="Proteomes" id="UP000005223"/>
    </source>
</evidence>
<name>O27828_METTH</name>
<dbReference type="EMBL" id="AE000666">
    <property type="protein sequence ID" value="AAB86266.1"/>
    <property type="molecule type" value="Genomic_DNA"/>
</dbReference>
<proteinExistence type="predicted"/>
<dbReference type="AlphaFoldDB" id="O27828"/>
<dbReference type="STRING" id="187420.MTH_1800"/>
<dbReference type="Proteomes" id="UP000005223">
    <property type="component" value="Chromosome"/>
</dbReference>
<organism evidence="1 2">
    <name type="scientific">Methanothermobacter thermautotrophicus (strain ATCC 29096 / DSM 1053 / JCM 10044 / NBRC 100330 / Delta H)</name>
    <name type="common">Methanobacterium thermoautotrophicum</name>
    <dbReference type="NCBI Taxonomy" id="187420"/>
    <lineage>
        <taxon>Archaea</taxon>
        <taxon>Methanobacteriati</taxon>
        <taxon>Methanobacteriota</taxon>
        <taxon>Methanomada group</taxon>
        <taxon>Methanobacteria</taxon>
        <taxon>Methanobacteriales</taxon>
        <taxon>Methanobacteriaceae</taxon>
        <taxon>Methanothermobacter</taxon>
    </lineage>
</organism>
<accession>O27828</accession>
<protein>
    <submittedName>
        <fullName evidence="1">Uncharacterized protein</fullName>
    </submittedName>
</protein>
<dbReference type="InParanoid" id="O27828"/>
<gene>
    <name evidence="1" type="ordered locus">MTH_1800</name>
</gene>
<dbReference type="EnsemblBacteria" id="AAB86266">
    <property type="protein sequence ID" value="AAB86266"/>
    <property type="gene ID" value="MTH_1800"/>
</dbReference>
<dbReference type="PaxDb" id="187420-MTH_1800"/>